<dbReference type="OrthoDB" id="2402293at2759"/>
<keyword evidence="1" id="KW-0812">Transmembrane</keyword>
<proteinExistence type="predicted"/>
<dbReference type="Proteomes" id="UP000789570">
    <property type="component" value="Unassembled WGS sequence"/>
</dbReference>
<feature type="transmembrane region" description="Helical" evidence="1">
    <location>
        <begin position="82"/>
        <end position="100"/>
    </location>
</feature>
<keyword evidence="1" id="KW-1133">Transmembrane helix</keyword>
<protein>
    <submittedName>
        <fullName evidence="2">3115_t:CDS:1</fullName>
    </submittedName>
</protein>
<dbReference type="EMBL" id="CAJVPQ010002884">
    <property type="protein sequence ID" value="CAG8611513.1"/>
    <property type="molecule type" value="Genomic_DNA"/>
</dbReference>
<evidence type="ECO:0000256" key="1">
    <source>
        <dbReference type="SAM" id="Phobius"/>
    </source>
</evidence>
<organism evidence="2 3">
    <name type="scientific">Funneliformis caledonium</name>
    <dbReference type="NCBI Taxonomy" id="1117310"/>
    <lineage>
        <taxon>Eukaryota</taxon>
        <taxon>Fungi</taxon>
        <taxon>Fungi incertae sedis</taxon>
        <taxon>Mucoromycota</taxon>
        <taxon>Glomeromycotina</taxon>
        <taxon>Glomeromycetes</taxon>
        <taxon>Glomerales</taxon>
        <taxon>Glomeraceae</taxon>
        <taxon>Funneliformis</taxon>
    </lineage>
</organism>
<reference evidence="2" key="1">
    <citation type="submission" date="2021-06" db="EMBL/GenBank/DDBJ databases">
        <authorList>
            <person name="Kallberg Y."/>
            <person name="Tangrot J."/>
            <person name="Rosling A."/>
        </authorList>
    </citation>
    <scope>NUCLEOTIDE SEQUENCE</scope>
    <source>
        <strain evidence="2">UK204</strain>
    </source>
</reference>
<dbReference type="AlphaFoldDB" id="A0A9N9CTI6"/>
<keyword evidence="3" id="KW-1185">Reference proteome</keyword>
<comment type="caution">
    <text evidence="2">The sequence shown here is derived from an EMBL/GenBank/DDBJ whole genome shotgun (WGS) entry which is preliminary data.</text>
</comment>
<feature type="transmembrane region" description="Helical" evidence="1">
    <location>
        <begin position="112"/>
        <end position="134"/>
    </location>
</feature>
<accession>A0A9N9CTI6</accession>
<evidence type="ECO:0000313" key="3">
    <source>
        <dbReference type="Proteomes" id="UP000789570"/>
    </source>
</evidence>
<gene>
    <name evidence="2" type="ORF">FCALED_LOCUS9096</name>
</gene>
<keyword evidence="1" id="KW-0472">Membrane</keyword>
<name>A0A9N9CTI6_9GLOM</name>
<sequence length="139" mass="15832">MTQEVVLSNINIPEKVLVPSERYNVNNIPSDNSSLDCDSTLYDEVPTSELTNPNRTLLPEFSMSDLESGQKQVPWSCMKKCYVFGFCFFPLWYFGSLYVMSKKKESNYWARLCALNAVLISIVIFGAFIGARYAEKQSL</sequence>
<evidence type="ECO:0000313" key="2">
    <source>
        <dbReference type="EMBL" id="CAG8611513.1"/>
    </source>
</evidence>